<organism evidence="1 2">
    <name type="scientific">Pluteus cervinus</name>
    <dbReference type="NCBI Taxonomy" id="181527"/>
    <lineage>
        <taxon>Eukaryota</taxon>
        <taxon>Fungi</taxon>
        <taxon>Dikarya</taxon>
        <taxon>Basidiomycota</taxon>
        <taxon>Agaricomycotina</taxon>
        <taxon>Agaricomycetes</taxon>
        <taxon>Agaricomycetidae</taxon>
        <taxon>Agaricales</taxon>
        <taxon>Pluteineae</taxon>
        <taxon>Pluteaceae</taxon>
        <taxon>Pluteus</taxon>
    </lineage>
</organism>
<reference evidence="1 2" key="1">
    <citation type="journal article" date="2019" name="Nat. Ecol. Evol.">
        <title>Megaphylogeny resolves global patterns of mushroom evolution.</title>
        <authorList>
            <person name="Varga T."/>
            <person name="Krizsan K."/>
            <person name="Foldi C."/>
            <person name="Dima B."/>
            <person name="Sanchez-Garcia M."/>
            <person name="Sanchez-Ramirez S."/>
            <person name="Szollosi G.J."/>
            <person name="Szarkandi J.G."/>
            <person name="Papp V."/>
            <person name="Albert L."/>
            <person name="Andreopoulos W."/>
            <person name="Angelini C."/>
            <person name="Antonin V."/>
            <person name="Barry K.W."/>
            <person name="Bougher N.L."/>
            <person name="Buchanan P."/>
            <person name="Buyck B."/>
            <person name="Bense V."/>
            <person name="Catcheside P."/>
            <person name="Chovatia M."/>
            <person name="Cooper J."/>
            <person name="Damon W."/>
            <person name="Desjardin D."/>
            <person name="Finy P."/>
            <person name="Geml J."/>
            <person name="Haridas S."/>
            <person name="Hughes K."/>
            <person name="Justo A."/>
            <person name="Karasinski D."/>
            <person name="Kautmanova I."/>
            <person name="Kiss B."/>
            <person name="Kocsube S."/>
            <person name="Kotiranta H."/>
            <person name="LaButti K.M."/>
            <person name="Lechner B.E."/>
            <person name="Liimatainen K."/>
            <person name="Lipzen A."/>
            <person name="Lukacs Z."/>
            <person name="Mihaltcheva S."/>
            <person name="Morgado L.N."/>
            <person name="Niskanen T."/>
            <person name="Noordeloos M.E."/>
            <person name="Ohm R.A."/>
            <person name="Ortiz-Santana B."/>
            <person name="Ovrebo C."/>
            <person name="Racz N."/>
            <person name="Riley R."/>
            <person name="Savchenko A."/>
            <person name="Shiryaev A."/>
            <person name="Soop K."/>
            <person name="Spirin V."/>
            <person name="Szebenyi C."/>
            <person name="Tomsovsky M."/>
            <person name="Tulloss R.E."/>
            <person name="Uehling J."/>
            <person name="Grigoriev I.V."/>
            <person name="Vagvolgyi C."/>
            <person name="Papp T."/>
            <person name="Martin F.M."/>
            <person name="Miettinen O."/>
            <person name="Hibbett D.S."/>
            <person name="Nagy L.G."/>
        </authorList>
    </citation>
    <scope>NUCLEOTIDE SEQUENCE [LARGE SCALE GENOMIC DNA]</scope>
    <source>
        <strain evidence="1 2">NL-1719</strain>
    </source>
</reference>
<proteinExistence type="predicted"/>
<evidence type="ECO:0000313" key="2">
    <source>
        <dbReference type="Proteomes" id="UP000308600"/>
    </source>
</evidence>
<sequence>MSHIRRTIIQYSIVKLAFNCRCIVFSNTPANKQRRPRGRSYCLPGFFDMTTGIWLALLVYTDQSNSRTDLVGLPFLSIWFLCDL</sequence>
<gene>
    <name evidence="1" type="ORF">BDN72DRAFT_592068</name>
</gene>
<dbReference type="Proteomes" id="UP000308600">
    <property type="component" value="Unassembled WGS sequence"/>
</dbReference>
<dbReference type="EMBL" id="ML208326">
    <property type="protein sequence ID" value="TFK69688.1"/>
    <property type="molecule type" value="Genomic_DNA"/>
</dbReference>
<name>A0ACD3AVB4_9AGAR</name>
<keyword evidence="2" id="KW-1185">Reference proteome</keyword>
<protein>
    <submittedName>
        <fullName evidence="1">Uncharacterized protein</fullName>
    </submittedName>
</protein>
<accession>A0ACD3AVB4</accession>
<evidence type="ECO:0000313" key="1">
    <source>
        <dbReference type="EMBL" id="TFK69688.1"/>
    </source>
</evidence>